<evidence type="ECO:0000313" key="10">
    <source>
        <dbReference type="EMBL" id="DBA04055.1"/>
    </source>
</evidence>
<feature type="region of interest" description="Disordered" evidence="8">
    <location>
        <begin position="952"/>
        <end position="991"/>
    </location>
</feature>
<dbReference type="InterPro" id="IPR000717">
    <property type="entry name" value="PCI_dom"/>
</dbReference>
<dbReference type="SUPFAM" id="SSF46785">
    <property type="entry name" value="Winged helix' DNA-binding domain"/>
    <property type="match status" value="1"/>
</dbReference>
<dbReference type="Gene3D" id="1.25.40.570">
    <property type="match status" value="1"/>
</dbReference>
<evidence type="ECO:0000256" key="3">
    <source>
        <dbReference type="ARBA" id="ARBA00008793"/>
    </source>
</evidence>
<dbReference type="AlphaFoldDB" id="A0AAV2ZJ51"/>
<comment type="caution">
    <text evidence="10">The sequence shown here is derived from an EMBL/GenBank/DDBJ whole genome shotgun (WGS) entry which is preliminary data.</text>
</comment>
<evidence type="ECO:0000256" key="8">
    <source>
        <dbReference type="SAM" id="MobiDB-lite"/>
    </source>
</evidence>
<dbReference type="EMBL" id="DAKRPA010000012">
    <property type="protein sequence ID" value="DBA04055.1"/>
    <property type="molecule type" value="Genomic_DNA"/>
</dbReference>
<feature type="coiled-coil region" evidence="7">
    <location>
        <begin position="522"/>
        <end position="553"/>
    </location>
</feature>
<dbReference type="PROSITE" id="PS50250">
    <property type="entry name" value="PCI"/>
    <property type="match status" value="1"/>
</dbReference>
<keyword evidence="5" id="KW-0736">Signalosome</keyword>
<evidence type="ECO:0000256" key="2">
    <source>
        <dbReference type="ARBA" id="ARBA00004496"/>
    </source>
</evidence>
<keyword evidence="7" id="KW-0175">Coiled coil</keyword>
<evidence type="ECO:0000256" key="6">
    <source>
        <dbReference type="ARBA" id="ARBA00023242"/>
    </source>
</evidence>
<keyword evidence="6" id="KW-0539">Nucleus</keyword>
<keyword evidence="11" id="KW-1185">Reference proteome</keyword>
<proteinExistence type="inferred from homology"/>
<accession>A0AAV2ZJ51</accession>
<feature type="compositionally biased region" description="Polar residues" evidence="8">
    <location>
        <begin position="962"/>
        <end position="987"/>
    </location>
</feature>
<sequence length="1209" mass="135933">MWRTATMEGELEAFDVEAYAARHSGRARIERLMFIAKKCGHLRNDAYKVLLRDLKSGLNMTLYAEIAEAASETMPELAVVDQPHVENIKRSAAQQHERLEQELNSYKSSMIKESIRMGHNDLGEFYYQIGDLASALKSFAQARDYCTTDKHIVEMCLNVIKVCEWQGLRNVGVHMRNFAHVTSYLAKLEQVATAQNDSILKSKIAAAFGLVSLHERRYHVAALKFIDCQADIGSSFNEVLAAEEIALYGGICALASFDRAELKEKVIDNPSFKAFLELVPWLRELISDFFSSKYAACLKTLARMKAELLLDVYLSDHVEALCTEIRHRAIIQYFYPYLSVDLNQMARAFNTETAVLEKEVCNLIRTGKIAARIDSYQKILYAYQPNKRNATYKRALEVGRKYAVESRNLLLRMNLVKTNTEEMSEVLEKIQADLGTHNYASRTILEHICARLEQLEASIQKLHAEQVEIKEAAREHREEIRDVQENVVTMSTQLYAYKSAMDQFHDEIQNQQGSISFLSTSLAEEHDRMSTVNEKVENHREDFEQKFQELTTKLDDIPKQIAALQAAPPRKTEEKINLGRHLDRLELMRNGNRPQAYTDLDPFTIPEDMKEKIEEKIRQREQSKAEAAELAAAELAEAYKRLQQLSGQAPRIVELKLQMEQCQDELKRAFELIRTSNLQLYSACETKVDRGDMGSVLRELKFLRGRVKDLEAGNAVHRLLRLQQYESVDSKAAKHTGKQQSLTVTSADKFFHKPPPSKQSPLQLTAAQIPELRVSLLELSRNLNLFRHQWRKKHPMGLNPVIKAHMDKIVAMISDAYSATAEEPVDLPNASRNIERVARILASEFSMQILYLMGGNVDEKLRSSLASTETAQAITKYSNAFTELMGNSGAGSTKTGAADTDGNGAVSEWAASEIRSVEKLTLEVGELVKNQQRLEATLAEMVANRGAGVVQMQPREHPPGEEQQQSGPESPNQTQSSSAVPSTQPARSPNALKDDVDELKEQLAVLRKQCVSEETLAEILKHLEQWKREKDRALAALGQTGFGNGQRWMTGAPSPLRRSQSGDFEAMVAVGSLEERPKPQTKLDPLHIHRISGEVRPSRRGSALSKMQARAQAMRPQSYTLPSDEAQQHQQPPPALSPVLHPSQYEARADGIEWKPATTTSTNGAVERVRIAIPSNPHRIPSDNGADETASAQFSLPRGGRHGSKRNNP</sequence>
<dbReference type="GO" id="GO:0008180">
    <property type="term" value="C:COP9 signalosome"/>
    <property type="evidence" value="ECO:0007669"/>
    <property type="project" value="UniProtKB-KW"/>
</dbReference>
<protein>
    <recommendedName>
        <fullName evidence="9">PCI domain-containing protein</fullName>
    </recommendedName>
</protein>
<gene>
    <name evidence="10" type="ORF">N0F65_009402</name>
</gene>
<comment type="subcellular location">
    <subcellularLocation>
        <location evidence="2">Cytoplasm</location>
    </subcellularLocation>
    <subcellularLocation>
        <location evidence="1">Nucleus</location>
    </subcellularLocation>
</comment>
<feature type="coiled-coil region" evidence="7">
    <location>
        <begin position="610"/>
        <end position="672"/>
    </location>
</feature>
<feature type="domain" description="PCI" evidence="9">
    <location>
        <begin position="217"/>
        <end position="387"/>
    </location>
</feature>
<feature type="region of interest" description="Disordered" evidence="8">
    <location>
        <begin position="731"/>
        <end position="763"/>
    </location>
</feature>
<dbReference type="InterPro" id="IPR019585">
    <property type="entry name" value="Rpn7/CSN1"/>
</dbReference>
<dbReference type="SMART" id="SM00088">
    <property type="entry name" value="PINT"/>
    <property type="match status" value="1"/>
</dbReference>
<organism evidence="10 11">
    <name type="scientific">Lagenidium giganteum</name>
    <dbReference type="NCBI Taxonomy" id="4803"/>
    <lineage>
        <taxon>Eukaryota</taxon>
        <taxon>Sar</taxon>
        <taxon>Stramenopiles</taxon>
        <taxon>Oomycota</taxon>
        <taxon>Peronosporomycetes</taxon>
        <taxon>Pythiales</taxon>
        <taxon>Pythiaceae</taxon>
    </lineage>
</organism>
<evidence type="ECO:0000313" key="11">
    <source>
        <dbReference type="Proteomes" id="UP001146120"/>
    </source>
</evidence>
<reference evidence="10" key="1">
    <citation type="submission" date="2022-11" db="EMBL/GenBank/DDBJ databases">
        <authorList>
            <person name="Morgan W.R."/>
            <person name="Tartar A."/>
        </authorList>
    </citation>
    <scope>NUCLEOTIDE SEQUENCE</scope>
    <source>
        <strain evidence="10">ARSEF 373</strain>
    </source>
</reference>
<feature type="compositionally biased region" description="Basic residues" evidence="8">
    <location>
        <begin position="1199"/>
        <end position="1209"/>
    </location>
</feature>
<dbReference type="InterPro" id="IPR045135">
    <property type="entry name" value="Rpn7_N"/>
</dbReference>
<name>A0AAV2ZJ51_9STRA</name>
<feature type="region of interest" description="Disordered" evidence="8">
    <location>
        <begin position="1094"/>
        <end position="1209"/>
    </location>
</feature>
<evidence type="ECO:0000256" key="1">
    <source>
        <dbReference type="ARBA" id="ARBA00004123"/>
    </source>
</evidence>
<dbReference type="PANTHER" id="PTHR14145:SF2">
    <property type="entry name" value="COP9 SIGNALOSOME COMPLEX SUBUNIT 1"/>
    <property type="match status" value="1"/>
</dbReference>
<dbReference type="Pfam" id="PF01399">
    <property type="entry name" value="PCI"/>
    <property type="match status" value="1"/>
</dbReference>
<evidence type="ECO:0000256" key="5">
    <source>
        <dbReference type="ARBA" id="ARBA00022790"/>
    </source>
</evidence>
<dbReference type="PANTHER" id="PTHR14145">
    <property type="entry name" value="26S PROTESOME SUBUNIT 6"/>
    <property type="match status" value="1"/>
</dbReference>
<reference evidence="10" key="2">
    <citation type="journal article" date="2023" name="Microbiol Resour">
        <title>Decontamination and Annotation of the Draft Genome Sequence of the Oomycete Lagenidium giganteum ARSEF 373.</title>
        <authorList>
            <person name="Morgan W.R."/>
            <person name="Tartar A."/>
        </authorList>
    </citation>
    <scope>NUCLEOTIDE SEQUENCE</scope>
    <source>
        <strain evidence="10">ARSEF 373</strain>
    </source>
</reference>
<evidence type="ECO:0000256" key="7">
    <source>
        <dbReference type="SAM" id="Coils"/>
    </source>
</evidence>
<feature type="coiled-coil region" evidence="7">
    <location>
        <begin position="445"/>
        <end position="493"/>
    </location>
</feature>
<dbReference type="Pfam" id="PF10602">
    <property type="entry name" value="RPN7"/>
    <property type="match status" value="1"/>
</dbReference>
<evidence type="ECO:0000259" key="9">
    <source>
        <dbReference type="PROSITE" id="PS50250"/>
    </source>
</evidence>
<comment type="similarity">
    <text evidence="3">Belongs to the CSN1 family.</text>
</comment>
<keyword evidence="4" id="KW-0963">Cytoplasm</keyword>
<dbReference type="GO" id="GO:0005737">
    <property type="term" value="C:cytoplasm"/>
    <property type="evidence" value="ECO:0007669"/>
    <property type="project" value="UniProtKB-SubCell"/>
</dbReference>
<dbReference type="Proteomes" id="UP001146120">
    <property type="component" value="Unassembled WGS sequence"/>
</dbReference>
<dbReference type="InterPro" id="IPR036390">
    <property type="entry name" value="WH_DNA-bd_sf"/>
</dbReference>
<evidence type="ECO:0000256" key="4">
    <source>
        <dbReference type="ARBA" id="ARBA00022490"/>
    </source>
</evidence>